<dbReference type="EMBL" id="JAGMUU010000005">
    <property type="protein sequence ID" value="KAH7152203.1"/>
    <property type="molecule type" value="Genomic_DNA"/>
</dbReference>
<dbReference type="Proteomes" id="UP000717696">
    <property type="component" value="Unassembled WGS sequence"/>
</dbReference>
<accession>A0A9P9JCL4</accession>
<sequence>MWVALIYSGVGTYLSTWVWQRGLLSTAVELFLGEATPNPLHLCKRLWLDWLALVWTPRTPPSKKKEAPGL</sequence>
<evidence type="ECO:0000313" key="2">
    <source>
        <dbReference type="Proteomes" id="UP000717696"/>
    </source>
</evidence>
<protein>
    <submittedName>
        <fullName evidence="1">Uncharacterized protein</fullName>
    </submittedName>
</protein>
<keyword evidence="2" id="KW-1185">Reference proteome</keyword>
<dbReference type="AlphaFoldDB" id="A0A9P9JCL4"/>
<reference evidence="1" key="1">
    <citation type="journal article" date="2021" name="Nat. Commun.">
        <title>Genetic determinants of endophytism in the Arabidopsis root mycobiome.</title>
        <authorList>
            <person name="Mesny F."/>
            <person name="Miyauchi S."/>
            <person name="Thiergart T."/>
            <person name="Pickel B."/>
            <person name="Atanasova L."/>
            <person name="Karlsson M."/>
            <person name="Huettel B."/>
            <person name="Barry K.W."/>
            <person name="Haridas S."/>
            <person name="Chen C."/>
            <person name="Bauer D."/>
            <person name="Andreopoulos W."/>
            <person name="Pangilinan J."/>
            <person name="LaButti K."/>
            <person name="Riley R."/>
            <person name="Lipzen A."/>
            <person name="Clum A."/>
            <person name="Drula E."/>
            <person name="Henrissat B."/>
            <person name="Kohler A."/>
            <person name="Grigoriev I.V."/>
            <person name="Martin F.M."/>
            <person name="Hacquard S."/>
        </authorList>
    </citation>
    <scope>NUCLEOTIDE SEQUENCE</scope>
    <source>
        <strain evidence="1">MPI-CAGE-AT-0021</strain>
    </source>
</reference>
<name>A0A9P9JCL4_9HYPO</name>
<proteinExistence type="predicted"/>
<organism evidence="1 2">
    <name type="scientific">Dactylonectria estremocensis</name>
    <dbReference type="NCBI Taxonomy" id="1079267"/>
    <lineage>
        <taxon>Eukaryota</taxon>
        <taxon>Fungi</taxon>
        <taxon>Dikarya</taxon>
        <taxon>Ascomycota</taxon>
        <taxon>Pezizomycotina</taxon>
        <taxon>Sordariomycetes</taxon>
        <taxon>Hypocreomycetidae</taxon>
        <taxon>Hypocreales</taxon>
        <taxon>Nectriaceae</taxon>
        <taxon>Dactylonectria</taxon>
    </lineage>
</organism>
<gene>
    <name evidence="1" type="ORF">B0J13DRAFT_547867</name>
</gene>
<evidence type="ECO:0000313" key="1">
    <source>
        <dbReference type="EMBL" id="KAH7152203.1"/>
    </source>
</evidence>
<comment type="caution">
    <text evidence="1">The sequence shown here is derived from an EMBL/GenBank/DDBJ whole genome shotgun (WGS) entry which is preliminary data.</text>
</comment>